<protein>
    <submittedName>
        <fullName evidence="3">MPN domain-containing protein</fullName>
    </submittedName>
</protein>
<dbReference type="EMBL" id="UYRR01022240">
    <property type="protein sequence ID" value="VDK31326.1"/>
    <property type="molecule type" value="Genomic_DNA"/>
</dbReference>
<evidence type="ECO:0000313" key="2">
    <source>
        <dbReference type="Proteomes" id="UP000267096"/>
    </source>
</evidence>
<dbReference type="Pfam" id="PF03665">
    <property type="entry name" value="UPF0172"/>
    <property type="match status" value="1"/>
</dbReference>
<accession>A0A0M3JLP4</accession>
<evidence type="ECO:0000313" key="3">
    <source>
        <dbReference type="WBParaSite" id="ASIM_0000857501-mRNA-1"/>
    </source>
</evidence>
<organism evidence="3">
    <name type="scientific">Anisakis simplex</name>
    <name type="common">Herring worm</name>
    <dbReference type="NCBI Taxonomy" id="6269"/>
    <lineage>
        <taxon>Eukaryota</taxon>
        <taxon>Metazoa</taxon>
        <taxon>Ecdysozoa</taxon>
        <taxon>Nematoda</taxon>
        <taxon>Chromadorea</taxon>
        <taxon>Rhabditida</taxon>
        <taxon>Spirurina</taxon>
        <taxon>Ascaridomorpha</taxon>
        <taxon>Ascaridoidea</taxon>
        <taxon>Anisakidae</taxon>
        <taxon>Anisakis</taxon>
        <taxon>Anisakis simplex complex</taxon>
    </lineage>
</organism>
<dbReference type="Proteomes" id="UP000267096">
    <property type="component" value="Unassembled WGS sequence"/>
</dbReference>
<dbReference type="PANTHER" id="PTHR12941">
    <property type="entry name" value="ER MEMBRANE PROTEIN COMPLEX"/>
    <property type="match status" value="1"/>
</dbReference>
<reference evidence="1 2" key="2">
    <citation type="submission" date="2018-11" db="EMBL/GenBank/DDBJ databases">
        <authorList>
            <consortium name="Pathogen Informatics"/>
        </authorList>
    </citation>
    <scope>NUCLEOTIDE SEQUENCE [LARGE SCALE GENOMIC DNA]</scope>
</reference>
<evidence type="ECO:0000313" key="1">
    <source>
        <dbReference type="EMBL" id="VDK31326.1"/>
    </source>
</evidence>
<name>A0A0M3JLP4_ANISI</name>
<dbReference type="PANTHER" id="PTHR12941:SF10">
    <property type="entry name" value="ER MEMBRANE PROTEIN COMPLEX SUBUNIT 8_9 HOMOLOG"/>
    <property type="match status" value="1"/>
</dbReference>
<dbReference type="AlphaFoldDB" id="A0A0M3JLP4"/>
<proteinExistence type="predicted"/>
<dbReference type="WBParaSite" id="ASIM_0000857501-mRNA-1">
    <property type="protein sequence ID" value="ASIM_0000857501-mRNA-1"/>
    <property type="gene ID" value="ASIM_0000857501"/>
</dbReference>
<sequence>MRALWPATLQTFDSLANAQTRSRVMVILNNGVYKNNVSSMKEDGVVCVNAVPCLHENASLSMAIEVALNSVDNYCSNNSLRIVGVYFSNEALYDNWSRFEFIHYFCYKHSKPGHHLFSFECH</sequence>
<keyword evidence="2" id="KW-1185">Reference proteome</keyword>
<gene>
    <name evidence="1" type="ORF">ASIM_LOCUS8319</name>
</gene>
<dbReference type="OrthoDB" id="194468at2759"/>
<reference evidence="3" key="1">
    <citation type="submission" date="2017-02" db="UniProtKB">
        <authorList>
            <consortium name="WormBaseParasite"/>
        </authorList>
    </citation>
    <scope>IDENTIFICATION</scope>
</reference>
<dbReference type="InterPro" id="IPR005366">
    <property type="entry name" value="EMC8/9"/>
</dbReference>
<dbReference type="GO" id="GO:0072546">
    <property type="term" value="C:EMC complex"/>
    <property type="evidence" value="ECO:0007669"/>
    <property type="project" value="InterPro"/>
</dbReference>